<proteinExistence type="predicted"/>
<dbReference type="SUPFAM" id="SSF53335">
    <property type="entry name" value="S-adenosyl-L-methionine-dependent methyltransferases"/>
    <property type="match status" value="1"/>
</dbReference>
<dbReference type="Gene3D" id="3.40.50.150">
    <property type="entry name" value="Vaccinia Virus protein VP39"/>
    <property type="match status" value="1"/>
</dbReference>
<dbReference type="InterPro" id="IPR029063">
    <property type="entry name" value="SAM-dependent_MTases_sf"/>
</dbReference>
<sequence length="426" mass="46374">MQTHDMTTTGPDGTPAGFLQQMQRHKAELEAALLADPQNTTLRGAYFDHLGQMAAQFTGLSHALLPELGQPLHFRGASADIGSLTRVFRDGCLDVEMRATPRRILVLGGYVGYAAVWLAWRHPRAMIACVEPLATNARLLALNAGPWPRIRMIQAAAWHSPTRLGVGARVIGDWLVQLHDQMNEAERTIPALTVTDLLRHLGWPQLDLLVCDTGGAAETAVFADPTARWLDQLDAAMLPGKLPAGLEPALAGCFDANQFERRSQDEITTFLRRVPLRAYPPAPPPLPLISPEPQPAAVATRNLEAVPWAFFTFDGRSMQLHPNMPGQPSACAVFARDLAGQTRFTTTLHHAGGPAAAVVFSLAIEDAAGAELLRAEQVVASRERMPWSVRLPALSGPHRVVLRTDMAPGAANNYNAWARWLEPELS</sequence>
<dbReference type="EMBL" id="VWPK01000012">
    <property type="protein sequence ID" value="KAA5612375.1"/>
    <property type="molecule type" value="Genomic_DNA"/>
</dbReference>
<gene>
    <name evidence="2" type="ORF">F1189_09360</name>
</gene>
<dbReference type="Proteomes" id="UP000325255">
    <property type="component" value="Unassembled WGS sequence"/>
</dbReference>
<name>A0A5M6IYD3_9PROT</name>
<feature type="transmembrane region" description="Helical" evidence="1">
    <location>
        <begin position="104"/>
        <end position="120"/>
    </location>
</feature>
<protein>
    <submittedName>
        <fullName evidence="2">Uncharacterized protein</fullName>
    </submittedName>
</protein>
<keyword evidence="1" id="KW-1133">Transmembrane helix</keyword>
<keyword evidence="1" id="KW-0812">Transmembrane</keyword>
<accession>A0A5M6IYD3</accession>
<keyword evidence="1" id="KW-0472">Membrane</keyword>
<dbReference type="RefSeq" id="WP_150040474.1">
    <property type="nucleotide sequence ID" value="NZ_OW485601.1"/>
</dbReference>
<evidence type="ECO:0000256" key="1">
    <source>
        <dbReference type="SAM" id="Phobius"/>
    </source>
</evidence>
<keyword evidence="3" id="KW-1185">Reference proteome</keyword>
<dbReference type="AlphaFoldDB" id="A0A5M6IYD3"/>
<evidence type="ECO:0000313" key="2">
    <source>
        <dbReference type="EMBL" id="KAA5612375.1"/>
    </source>
</evidence>
<reference evidence="2 3" key="1">
    <citation type="submission" date="2019-09" db="EMBL/GenBank/DDBJ databases">
        <title>Genome sequence of Rhodovastum atsumiense, a diverse member of the Acetobacteraceae family of non-sulfur purple photosynthetic bacteria.</title>
        <authorList>
            <person name="Meyer T."/>
            <person name="Kyndt J."/>
        </authorList>
    </citation>
    <scope>NUCLEOTIDE SEQUENCE [LARGE SCALE GENOMIC DNA]</scope>
    <source>
        <strain evidence="2 3">DSM 21279</strain>
    </source>
</reference>
<evidence type="ECO:0000313" key="3">
    <source>
        <dbReference type="Proteomes" id="UP000325255"/>
    </source>
</evidence>
<organism evidence="2 3">
    <name type="scientific">Rhodovastum atsumiense</name>
    <dbReference type="NCBI Taxonomy" id="504468"/>
    <lineage>
        <taxon>Bacteria</taxon>
        <taxon>Pseudomonadati</taxon>
        <taxon>Pseudomonadota</taxon>
        <taxon>Alphaproteobacteria</taxon>
        <taxon>Acetobacterales</taxon>
        <taxon>Acetobacteraceae</taxon>
        <taxon>Rhodovastum</taxon>
    </lineage>
</organism>
<comment type="caution">
    <text evidence="2">The sequence shown here is derived from an EMBL/GenBank/DDBJ whole genome shotgun (WGS) entry which is preliminary data.</text>
</comment>
<dbReference type="OrthoDB" id="5679686at2"/>